<dbReference type="EMBL" id="CAJVQC010145142">
    <property type="protein sequence ID" value="CAG8845071.1"/>
    <property type="molecule type" value="Genomic_DNA"/>
</dbReference>
<evidence type="ECO:0000313" key="1">
    <source>
        <dbReference type="EMBL" id="CAG8845071.1"/>
    </source>
</evidence>
<feature type="non-terminal residue" evidence="1">
    <location>
        <position position="161"/>
    </location>
</feature>
<comment type="caution">
    <text evidence="1">The sequence shown here is derived from an EMBL/GenBank/DDBJ whole genome shotgun (WGS) entry which is preliminary data.</text>
</comment>
<evidence type="ECO:0000313" key="2">
    <source>
        <dbReference type="Proteomes" id="UP000789920"/>
    </source>
</evidence>
<accession>A0ACA9SSV0</accession>
<protein>
    <submittedName>
        <fullName evidence="1">8850_t:CDS:1</fullName>
    </submittedName>
</protein>
<sequence length="161" mass="18760">PNNILTTDVGDIAGFFSNLPFLLTIPLEIIVAIVYLYHLLGVSSIIGVAVMVLCLLSNKRFGRRVSRLQKRVKKARDERVSDIFELLHVVRTIKMYGWEQSFHERLMYSRQIELNQLRRLFWRTTFLTLLVHLTPFLVTLFAFGFYTFVFHEDLTAACAFT</sequence>
<dbReference type="Proteomes" id="UP000789920">
    <property type="component" value="Unassembled WGS sequence"/>
</dbReference>
<feature type="non-terminal residue" evidence="1">
    <location>
        <position position="1"/>
    </location>
</feature>
<proteinExistence type="predicted"/>
<keyword evidence="2" id="KW-1185">Reference proteome</keyword>
<reference evidence="1" key="1">
    <citation type="submission" date="2021-06" db="EMBL/GenBank/DDBJ databases">
        <authorList>
            <person name="Kallberg Y."/>
            <person name="Tangrot J."/>
            <person name="Rosling A."/>
        </authorList>
    </citation>
    <scope>NUCLEOTIDE SEQUENCE</scope>
    <source>
        <strain evidence="1">MA461A</strain>
    </source>
</reference>
<name>A0ACA9SSV0_9GLOM</name>
<gene>
    <name evidence="1" type="ORF">RPERSI_LOCUS33495</name>
</gene>
<organism evidence="1 2">
    <name type="scientific">Racocetra persica</name>
    <dbReference type="NCBI Taxonomy" id="160502"/>
    <lineage>
        <taxon>Eukaryota</taxon>
        <taxon>Fungi</taxon>
        <taxon>Fungi incertae sedis</taxon>
        <taxon>Mucoromycota</taxon>
        <taxon>Glomeromycotina</taxon>
        <taxon>Glomeromycetes</taxon>
        <taxon>Diversisporales</taxon>
        <taxon>Gigasporaceae</taxon>
        <taxon>Racocetra</taxon>
    </lineage>
</organism>